<reference evidence="1 2" key="1">
    <citation type="journal article" date="2018" name="Nat. Ecol. Evol.">
        <title>Pezizomycetes genomes reveal the molecular basis of ectomycorrhizal truffle lifestyle.</title>
        <authorList>
            <person name="Murat C."/>
            <person name="Payen T."/>
            <person name="Noel B."/>
            <person name="Kuo A."/>
            <person name="Morin E."/>
            <person name="Chen J."/>
            <person name="Kohler A."/>
            <person name="Krizsan K."/>
            <person name="Balestrini R."/>
            <person name="Da Silva C."/>
            <person name="Montanini B."/>
            <person name="Hainaut M."/>
            <person name="Levati E."/>
            <person name="Barry K.W."/>
            <person name="Belfiori B."/>
            <person name="Cichocki N."/>
            <person name="Clum A."/>
            <person name="Dockter R.B."/>
            <person name="Fauchery L."/>
            <person name="Guy J."/>
            <person name="Iotti M."/>
            <person name="Le Tacon F."/>
            <person name="Lindquist E.A."/>
            <person name="Lipzen A."/>
            <person name="Malagnac F."/>
            <person name="Mello A."/>
            <person name="Molinier V."/>
            <person name="Miyauchi S."/>
            <person name="Poulain J."/>
            <person name="Riccioni C."/>
            <person name="Rubini A."/>
            <person name="Sitrit Y."/>
            <person name="Splivallo R."/>
            <person name="Traeger S."/>
            <person name="Wang M."/>
            <person name="Zifcakova L."/>
            <person name="Wipf D."/>
            <person name="Zambonelli A."/>
            <person name="Paolocci F."/>
            <person name="Nowrousian M."/>
            <person name="Ottonello S."/>
            <person name="Baldrian P."/>
            <person name="Spatafora J.W."/>
            <person name="Henrissat B."/>
            <person name="Nagy L.G."/>
            <person name="Aury J.M."/>
            <person name="Wincker P."/>
            <person name="Grigoriev I.V."/>
            <person name="Bonfante P."/>
            <person name="Martin F.M."/>
        </authorList>
    </citation>
    <scope>NUCLEOTIDE SEQUENCE [LARGE SCALE GENOMIC DNA]</scope>
    <source>
        <strain evidence="1 2">ATCC MYA-4762</strain>
    </source>
</reference>
<dbReference type="AlphaFoldDB" id="A0A3N4LH79"/>
<protein>
    <submittedName>
        <fullName evidence="1">Uncharacterized protein</fullName>
    </submittedName>
</protein>
<dbReference type="InParanoid" id="A0A3N4LH79"/>
<dbReference type="Proteomes" id="UP000267821">
    <property type="component" value="Unassembled WGS sequence"/>
</dbReference>
<sequence length="129" mass="14998">MVHSFRKPRNSHTVTKSNTIIATSITDFHLNSQLIQSLKKCKVLSFNRVKMKYYCHFPTVKYEFDWASSAIILMANAIVEDWVCKGIQDMSDFQDQNTFRMSPDDVVAMVKKQAEETLASQNGWLFRLR</sequence>
<keyword evidence="2" id="KW-1185">Reference proteome</keyword>
<organism evidence="1 2">
    <name type="scientific">Terfezia boudieri ATCC MYA-4762</name>
    <dbReference type="NCBI Taxonomy" id="1051890"/>
    <lineage>
        <taxon>Eukaryota</taxon>
        <taxon>Fungi</taxon>
        <taxon>Dikarya</taxon>
        <taxon>Ascomycota</taxon>
        <taxon>Pezizomycotina</taxon>
        <taxon>Pezizomycetes</taxon>
        <taxon>Pezizales</taxon>
        <taxon>Pezizaceae</taxon>
        <taxon>Terfezia</taxon>
    </lineage>
</organism>
<evidence type="ECO:0000313" key="1">
    <source>
        <dbReference type="EMBL" id="RPB22213.1"/>
    </source>
</evidence>
<name>A0A3N4LH79_9PEZI</name>
<accession>A0A3N4LH79</accession>
<gene>
    <name evidence="1" type="ORF">L211DRAFT_850767</name>
</gene>
<proteinExistence type="predicted"/>
<evidence type="ECO:0000313" key="2">
    <source>
        <dbReference type="Proteomes" id="UP000267821"/>
    </source>
</evidence>
<dbReference type="EMBL" id="ML121553">
    <property type="protein sequence ID" value="RPB22213.1"/>
    <property type="molecule type" value="Genomic_DNA"/>
</dbReference>